<feature type="signal peptide" evidence="1">
    <location>
        <begin position="1"/>
        <end position="21"/>
    </location>
</feature>
<evidence type="ECO:0000313" key="3">
    <source>
        <dbReference type="Proteomes" id="UP000627205"/>
    </source>
</evidence>
<dbReference type="InterPro" id="IPR010239">
    <property type="entry name" value="CHP02001"/>
</dbReference>
<dbReference type="Pfam" id="PF09694">
    <property type="entry name" value="Gcw_chp"/>
    <property type="match status" value="1"/>
</dbReference>
<feature type="chain" id="PRO_5035307940" evidence="1">
    <location>
        <begin position="22"/>
        <end position="252"/>
    </location>
</feature>
<keyword evidence="1" id="KW-0732">Signal</keyword>
<dbReference type="EMBL" id="BMDP01000003">
    <property type="protein sequence ID" value="GGI55310.1"/>
    <property type="molecule type" value="Genomic_DNA"/>
</dbReference>
<accession>A0A8J3AY35</accession>
<dbReference type="Proteomes" id="UP000627205">
    <property type="component" value="Unassembled WGS sequence"/>
</dbReference>
<proteinExistence type="predicted"/>
<evidence type="ECO:0000256" key="1">
    <source>
        <dbReference type="SAM" id="SignalP"/>
    </source>
</evidence>
<sequence>MKKLILAVAVSAAFAANVAQAQEAAAPAPDNQFAFNAAFSSDYRFRGISQTHGDPAISGGVDYTHNPTGLYAGVWASSIKWIDDAGGDSDIEYDLYGGIRGEIVKDVSYDVGVLRYFYPGSGLGTNPDTTEIYGSIGYGPVSLKYSHAVTNAFGFDDSENSNYIEANATFEIVDGYMLGLHAGHQKIKGDQAVDASYTDWKVGVTKDFPLVTVTLAVVGTDAERDAYSYVKDNGSTHFNGKTGAVLTLSKSF</sequence>
<keyword evidence="3" id="KW-1185">Reference proteome</keyword>
<dbReference type="NCBIfam" id="TIGR02001">
    <property type="entry name" value="gcw_chp"/>
    <property type="match status" value="1"/>
</dbReference>
<name>A0A8J3AY35_9BURK</name>
<reference evidence="2" key="2">
    <citation type="submission" date="2020-09" db="EMBL/GenBank/DDBJ databases">
        <authorList>
            <person name="Sun Q."/>
            <person name="Sedlacek I."/>
        </authorList>
    </citation>
    <scope>NUCLEOTIDE SEQUENCE</scope>
    <source>
        <strain evidence="2">CCM 7664</strain>
    </source>
</reference>
<dbReference type="RefSeq" id="WP_188422215.1">
    <property type="nucleotide sequence ID" value="NZ_BMDP01000003.1"/>
</dbReference>
<organism evidence="2 3">
    <name type="scientific">Oxalicibacterium solurbis</name>
    <dbReference type="NCBI Taxonomy" id="69280"/>
    <lineage>
        <taxon>Bacteria</taxon>
        <taxon>Pseudomonadati</taxon>
        <taxon>Pseudomonadota</taxon>
        <taxon>Betaproteobacteria</taxon>
        <taxon>Burkholderiales</taxon>
        <taxon>Oxalobacteraceae</taxon>
        <taxon>Oxalicibacterium</taxon>
    </lineage>
</organism>
<gene>
    <name evidence="2" type="ORF">GCM10011430_24840</name>
</gene>
<evidence type="ECO:0000313" key="2">
    <source>
        <dbReference type="EMBL" id="GGI55310.1"/>
    </source>
</evidence>
<protein>
    <submittedName>
        <fullName evidence="2">Exported protein</fullName>
    </submittedName>
</protein>
<reference evidence="2" key="1">
    <citation type="journal article" date="2014" name="Int. J. Syst. Evol. Microbiol.">
        <title>Complete genome sequence of Corynebacterium casei LMG S-19264T (=DSM 44701T), isolated from a smear-ripened cheese.</title>
        <authorList>
            <consortium name="US DOE Joint Genome Institute (JGI-PGF)"/>
            <person name="Walter F."/>
            <person name="Albersmeier A."/>
            <person name="Kalinowski J."/>
            <person name="Ruckert C."/>
        </authorList>
    </citation>
    <scope>NUCLEOTIDE SEQUENCE</scope>
    <source>
        <strain evidence="2">CCM 7664</strain>
    </source>
</reference>
<dbReference type="AlphaFoldDB" id="A0A8J3AY35"/>
<comment type="caution">
    <text evidence="2">The sequence shown here is derived from an EMBL/GenBank/DDBJ whole genome shotgun (WGS) entry which is preliminary data.</text>
</comment>